<protein>
    <recommendedName>
        <fullName evidence="8">Thioredoxin domain-containing protein</fullName>
    </recommendedName>
</protein>
<name>A0A9W7ZZG6_9FUNG</name>
<dbReference type="InterPro" id="IPR013766">
    <property type="entry name" value="Thioredoxin_domain"/>
</dbReference>
<evidence type="ECO:0000259" key="8">
    <source>
        <dbReference type="PROSITE" id="PS51352"/>
    </source>
</evidence>
<dbReference type="Gene3D" id="3.40.30.10">
    <property type="entry name" value="Glutaredoxin"/>
    <property type="match status" value="4"/>
</dbReference>
<dbReference type="CDD" id="cd02961">
    <property type="entry name" value="PDI_a_family"/>
    <property type="match status" value="3"/>
</dbReference>
<gene>
    <name evidence="9" type="ORF">H4219_004060</name>
</gene>
<dbReference type="SUPFAM" id="SSF52833">
    <property type="entry name" value="Thioredoxin-like"/>
    <property type="match status" value="4"/>
</dbReference>
<feature type="signal peptide" evidence="7">
    <location>
        <begin position="1"/>
        <end position="25"/>
    </location>
</feature>
<comment type="function">
    <text evidence="5">Probable disulfide isomerase, which participates in the folding of proteins containing disulfide bonds. May act as a dithiol oxidase. Acts as a regulator of endoplasmic reticulum-mitochondria contact sites via its ability to regulate redox signals.</text>
</comment>
<dbReference type="AlphaFoldDB" id="A0A9W7ZZG6"/>
<keyword evidence="7" id="KW-0732">Signal</keyword>
<evidence type="ECO:0000256" key="6">
    <source>
        <dbReference type="SAM" id="Phobius"/>
    </source>
</evidence>
<feature type="domain" description="Thioredoxin" evidence="8">
    <location>
        <begin position="290"/>
        <end position="410"/>
    </location>
</feature>
<feature type="domain" description="Thioredoxin" evidence="8">
    <location>
        <begin position="138"/>
        <end position="260"/>
    </location>
</feature>
<dbReference type="PROSITE" id="PS00194">
    <property type="entry name" value="THIOREDOXIN_1"/>
    <property type="match status" value="1"/>
</dbReference>
<dbReference type="Proteomes" id="UP001150538">
    <property type="component" value="Unassembled WGS sequence"/>
</dbReference>
<feature type="transmembrane region" description="Helical" evidence="6">
    <location>
        <begin position="688"/>
        <end position="705"/>
    </location>
</feature>
<evidence type="ECO:0000256" key="5">
    <source>
        <dbReference type="ARBA" id="ARBA00045246"/>
    </source>
</evidence>
<dbReference type="InterPro" id="IPR036249">
    <property type="entry name" value="Thioredoxin-like_sf"/>
</dbReference>
<dbReference type="OrthoDB" id="72053at2759"/>
<comment type="caution">
    <text evidence="9">The sequence shown here is derived from an EMBL/GenBank/DDBJ whole genome shotgun (WGS) entry which is preliminary data.</text>
</comment>
<evidence type="ECO:0000256" key="1">
    <source>
        <dbReference type="ARBA" id="ARBA00004389"/>
    </source>
</evidence>
<evidence type="ECO:0000256" key="2">
    <source>
        <dbReference type="ARBA" id="ARBA00022692"/>
    </source>
</evidence>
<keyword evidence="3 6" id="KW-1133">Transmembrane helix</keyword>
<organism evidence="9 10">
    <name type="scientific">Mycoemilia scoparia</name>
    <dbReference type="NCBI Taxonomy" id="417184"/>
    <lineage>
        <taxon>Eukaryota</taxon>
        <taxon>Fungi</taxon>
        <taxon>Fungi incertae sedis</taxon>
        <taxon>Zoopagomycota</taxon>
        <taxon>Kickxellomycotina</taxon>
        <taxon>Kickxellomycetes</taxon>
        <taxon>Kickxellales</taxon>
        <taxon>Kickxellaceae</taxon>
        <taxon>Mycoemilia</taxon>
    </lineage>
</organism>
<dbReference type="EMBL" id="JANBPU010000123">
    <property type="protein sequence ID" value="KAJ1915926.1"/>
    <property type="molecule type" value="Genomic_DNA"/>
</dbReference>
<dbReference type="InterPro" id="IPR017937">
    <property type="entry name" value="Thioredoxin_CS"/>
</dbReference>
<proteinExistence type="predicted"/>
<reference evidence="9" key="1">
    <citation type="submission" date="2022-07" db="EMBL/GenBank/DDBJ databases">
        <title>Phylogenomic reconstructions and comparative analyses of Kickxellomycotina fungi.</title>
        <authorList>
            <person name="Reynolds N.K."/>
            <person name="Stajich J.E."/>
            <person name="Barry K."/>
            <person name="Grigoriev I.V."/>
            <person name="Crous P."/>
            <person name="Smith M.E."/>
        </authorList>
    </citation>
    <scope>NUCLEOTIDE SEQUENCE</scope>
    <source>
        <strain evidence="9">NBRC 100468</strain>
    </source>
</reference>
<evidence type="ECO:0000256" key="7">
    <source>
        <dbReference type="SAM" id="SignalP"/>
    </source>
</evidence>
<sequence>MEIYDATVPSVLLFASLTALPGVNASTSENSKALNRDNYEDSTKTGNWIIKYTSDDCKNCLELNSAWTRISEQYSKSFGESQIYFGEINCSDQSDLCKSNGIETTSLPTLEWIRLGQKLDTKENLYEEDTIRNYVTNIKRNTQPDDFSKLGNSIILGQDNFTQAAHENIWLIKNYSPRCPHCKKMAPHWTQMTNDLAAKVAPLRIYFGEIDCIKYYDLCEKNKVEAYPTVQLWRNGVYVEEYMEDYEVEPMSKYVLGLAKRFNIPDTLLQEHKDAKEIPDDVKPPQNPEHQVAAHAPEEPVWNPDGKVIDLTSLDFKEKTNEGPWFVKFYAPWCPHCQQLAPIWEKLAETVKGKVNIAKVNCDNEGNLCQDNKIMGYPTLKFFMNGKITPFGKDQRTVKNFQEFIAKTMADSSVGSAQIKLELSNFMQLKKDNAQKVMFVLYTPKDADSSKKLQTSVKYVAQKAQLFRYLYITEDEYVLKNVEGSGNPNLPHLAVIKDGEAKLYSGSFDKLDQIQQWLSDEQYPLVEEISQENSNDLLNSNYLVLAAIDPTSSKSQMNEELIRSLKTVAKNFKTEYVESRHSYKSNFVRFAWIDTQKWSGYLERVFNFKSSGKYPAVVITKASENKFYDTDSSGKPIPLTADGIYGAMVDAIDGNSEAKYTAGPLIATLNQLKEKAGQFRKVAGRHPMYSIFFIGSIIALVLYLTRRRDGRASVLLPLHGNHPSDLVKGD</sequence>
<dbReference type="GO" id="GO:0005789">
    <property type="term" value="C:endoplasmic reticulum membrane"/>
    <property type="evidence" value="ECO:0007669"/>
    <property type="project" value="UniProtKB-SubCell"/>
</dbReference>
<dbReference type="PANTHER" id="PTHR46426:SF1">
    <property type="entry name" value="PROTEIN DISULFIDE-ISOMERASE TMX3"/>
    <property type="match status" value="1"/>
</dbReference>
<keyword evidence="10" id="KW-1185">Reference proteome</keyword>
<accession>A0A9W7ZZG6</accession>
<dbReference type="InterPro" id="IPR052250">
    <property type="entry name" value="PDI_TMX3"/>
</dbReference>
<dbReference type="PANTHER" id="PTHR46426">
    <property type="entry name" value="PROTEIN DISULFIDE-ISOMERASE TMX3"/>
    <property type="match status" value="1"/>
</dbReference>
<dbReference type="Pfam" id="PF13848">
    <property type="entry name" value="Thioredoxin_6"/>
    <property type="match status" value="1"/>
</dbReference>
<evidence type="ECO:0000313" key="10">
    <source>
        <dbReference type="Proteomes" id="UP001150538"/>
    </source>
</evidence>
<evidence type="ECO:0000256" key="3">
    <source>
        <dbReference type="ARBA" id="ARBA00022989"/>
    </source>
</evidence>
<evidence type="ECO:0000256" key="4">
    <source>
        <dbReference type="ARBA" id="ARBA00023136"/>
    </source>
</evidence>
<dbReference type="Pfam" id="PF00085">
    <property type="entry name" value="Thioredoxin"/>
    <property type="match status" value="3"/>
</dbReference>
<dbReference type="PROSITE" id="PS51352">
    <property type="entry name" value="THIOREDOXIN_2"/>
    <property type="match status" value="2"/>
</dbReference>
<comment type="subcellular location">
    <subcellularLocation>
        <location evidence="1">Endoplasmic reticulum membrane</location>
        <topology evidence="1">Single-pass membrane protein</topology>
    </subcellularLocation>
</comment>
<keyword evidence="4 6" id="KW-0472">Membrane</keyword>
<evidence type="ECO:0000313" key="9">
    <source>
        <dbReference type="EMBL" id="KAJ1915926.1"/>
    </source>
</evidence>
<feature type="chain" id="PRO_5040938160" description="Thioredoxin domain-containing protein" evidence="7">
    <location>
        <begin position="26"/>
        <end position="730"/>
    </location>
</feature>
<keyword evidence="2 6" id="KW-0812">Transmembrane</keyword>